<dbReference type="EMBL" id="FRBI01000024">
    <property type="protein sequence ID" value="SHN18551.1"/>
    <property type="molecule type" value="Genomic_DNA"/>
</dbReference>
<protein>
    <submittedName>
        <fullName evidence="5">Amino acid adenylation domain-containing protein</fullName>
    </submittedName>
</protein>
<dbReference type="InterPro" id="IPR045851">
    <property type="entry name" value="AMP-bd_C_sf"/>
</dbReference>
<feature type="region of interest" description="Disordered" evidence="3">
    <location>
        <begin position="367"/>
        <end position="488"/>
    </location>
</feature>
<organism evidence="5 6">
    <name type="scientific">Actinacidiphila paucisporea</name>
    <dbReference type="NCBI Taxonomy" id="310782"/>
    <lineage>
        <taxon>Bacteria</taxon>
        <taxon>Bacillati</taxon>
        <taxon>Actinomycetota</taxon>
        <taxon>Actinomycetes</taxon>
        <taxon>Kitasatosporales</taxon>
        <taxon>Streptomycetaceae</taxon>
        <taxon>Actinacidiphila</taxon>
    </lineage>
</organism>
<feature type="region of interest" description="Disordered" evidence="3">
    <location>
        <begin position="1268"/>
        <end position="1296"/>
    </location>
</feature>
<dbReference type="Pfam" id="PF00550">
    <property type="entry name" value="PP-binding"/>
    <property type="match status" value="1"/>
</dbReference>
<evidence type="ECO:0000259" key="4">
    <source>
        <dbReference type="PROSITE" id="PS50075"/>
    </source>
</evidence>
<dbReference type="GO" id="GO:0005829">
    <property type="term" value="C:cytosol"/>
    <property type="evidence" value="ECO:0007669"/>
    <property type="project" value="TreeGrafter"/>
</dbReference>
<dbReference type="InterPro" id="IPR020806">
    <property type="entry name" value="PKS_PP-bd"/>
</dbReference>
<dbReference type="PROSITE" id="PS00012">
    <property type="entry name" value="PHOSPHOPANTETHEINE"/>
    <property type="match status" value="1"/>
</dbReference>
<dbReference type="SUPFAM" id="SSF50486">
    <property type="entry name" value="FMT C-terminal domain-like"/>
    <property type="match status" value="1"/>
</dbReference>
<dbReference type="GO" id="GO:0047527">
    <property type="term" value="F:2,3-dihydroxybenzoate-serine ligase activity"/>
    <property type="evidence" value="ECO:0007669"/>
    <property type="project" value="TreeGrafter"/>
</dbReference>
<dbReference type="PRINTS" id="PR00154">
    <property type="entry name" value="AMPBINDING"/>
</dbReference>
<dbReference type="SUPFAM" id="SSF56801">
    <property type="entry name" value="Acetyl-CoA synthetase-like"/>
    <property type="match status" value="1"/>
</dbReference>
<keyword evidence="6" id="KW-1185">Reference proteome</keyword>
<dbReference type="Gene3D" id="3.30.300.30">
    <property type="match status" value="1"/>
</dbReference>
<dbReference type="Gene3D" id="3.40.50.12230">
    <property type="match status" value="1"/>
</dbReference>
<dbReference type="Proteomes" id="UP000184111">
    <property type="component" value="Unassembled WGS sequence"/>
</dbReference>
<evidence type="ECO:0000256" key="2">
    <source>
        <dbReference type="ARBA" id="ARBA00022553"/>
    </source>
</evidence>
<keyword evidence="2" id="KW-0597">Phosphoprotein</keyword>
<evidence type="ECO:0000256" key="3">
    <source>
        <dbReference type="SAM" id="MobiDB-lite"/>
    </source>
</evidence>
<proteinExistence type="predicted"/>
<dbReference type="PROSITE" id="PS50075">
    <property type="entry name" value="CARRIER"/>
    <property type="match status" value="1"/>
</dbReference>
<dbReference type="GO" id="GO:0009366">
    <property type="term" value="C:enterobactin synthetase complex"/>
    <property type="evidence" value="ECO:0007669"/>
    <property type="project" value="TreeGrafter"/>
</dbReference>
<dbReference type="GO" id="GO:0031177">
    <property type="term" value="F:phosphopantetheine binding"/>
    <property type="evidence" value="ECO:0007669"/>
    <property type="project" value="InterPro"/>
</dbReference>
<dbReference type="FunFam" id="3.30.300.30:FF:000010">
    <property type="entry name" value="Enterobactin synthetase component F"/>
    <property type="match status" value="1"/>
</dbReference>
<dbReference type="InterPro" id="IPR006162">
    <property type="entry name" value="Ppantetheine_attach_site"/>
</dbReference>
<dbReference type="InterPro" id="IPR002376">
    <property type="entry name" value="Formyl_transf_N"/>
</dbReference>
<dbReference type="GO" id="GO:0043041">
    <property type="term" value="P:amino acid activation for nonribosomal peptide biosynthetic process"/>
    <property type="evidence" value="ECO:0007669"/>
    <property type="project" value="TreeGrafter"/>
</dbReference>
<dbReference type="PANTHER" id="PTHR45527">
    <property type="entry name" value="NONRIBOSOMAL PEPTIDE SYNTHETASE"/>
    <property type="match status" value="1"/>
</dbReference>
<dbReference type="InterPro" id="IPR036477">
    <property type="entry name" value="Formyl_transf_N_sf"/>
</dbReference>
<evidence type="ECO:0000313" key="6">
    <source>
        <dbReference type="Proteomes" id="UP000184111"/>
    </source>
</evidence>
<dbReference type="GO" id="GO:0009239">
    <property type="term" value="P:enterobactin biosynthetic process"/>
    <property type="evidence" value="ECO:0007669"/>
    <property type="project" value="TreeGrafter"/>
</dbReference>
<gene>
    <name evidence="5" type="ORF">SAMN05216499_12471</name>
</gene>
<feature type="region of interest" description="Disordered" evidence="3">
    <location>
        <begin position="1177"/>
        <end position="1201"/>
    </location>
</feature>
<dbReference type="Pfam" id="PF00551">
    <property type="entry name" value="Formyl_trans_N"/>
    <property type="match status" value="1"/>
</dbReference>
<sequence length="1296" mass="134463">MPPAVRTMPGEPLSAVMAGEQALLAECAAAWLARGHRLSLLVSPDPDLRAWARARGVPTVASLRPGEVETALNGEPFDYLFSITNMRIVPRRLLDLPRRLPINFHDALLPRHAGVHATSWALLESPAEHGVTWHVMTAGADEGDILLRRRFPVGPEDTAYDLNTACFQAGMDSFAELADLLAAGRAVAEPQDLLLRTYHGRGDVLPDGGLLRWTRRGRQLHALVRATGLGRGDNGFGTAKLLVPDGYVVVGAARLLPPPSAPSAPCAPSAPGTLLAADAAGLTVATADGALTVSGLRHPDGTPAAVADLLARSDLRPGDRLPLPDPADVAALVARMTSTRPYESRWARRLAGVSPYELPWAHPHGPARPAGGWTSPSDEASSIRPGPPAGDGLRAPFPAPPQGAPRGREELPDQPSTGCGSSPSGGGSSVRSGPPVGGGSRAQFPAPFPGAPRGREELRDQPSTGCGSSPSGGGSSVRSGPPVGGGSRAPGMGWVVAAPQGLGGVGRVEPQVAALAAVLLFLARTADEPNVDVSFRPAAPPGDFFAATVPLRLPVPAAGLTFAGYCAEVAAATAEVEAGSYLTDLAARYPAAAPGSGGLPVEVGVGGEGEPATGAVARVLVGPGGYRVLPAADRVEPEAAAALVADFGAFLAALCDAPGDVAEVPLLSGARRAQVVEGWNATATGPGPGPAACVPALFAEQASRRPAAVAVIAERETLTYAQLDVRAQRLAAAMTAAGVGRGDLVGVYLDRSGDLVAALLGVMKAGAAYVPLDPVYPPDRVRAMVEDAGVRLLLTGGELPLPGAVRSLGIEELDVAEAVDADPAGLPVAPPGPEDLAYVIYTSGSTGRPKGVRITHRALANFLRAMAAEPGCTADDRLLAVTTVCFDIAGLELFLPLVTGGCVELVPQEAAADGFALRARLERSRPTLMQATPATWRLLVAAGWEGDPALRALCGGEALPADLAGELLGRVRALWNLYGPTETTVWSAAGQVLPGDRVTLGRPIANTRCYVMDRRGRPLPPYVAGELYIGGAGVADGYHGRPDLTAEKFVPDGLGGTGRLYRTGDLVRWLADGRLDCLGRIDDQVKIDGFRIELGEVEAVLQRHGGVRRAVVAAREDAAGTRRLVAYVVPAAAGDSAAPESPSPADLRRHLARDLPAYMIPAVFVPLAEVPLTRNGKVDRRALPPPPRDLPLPSTVRPRPGPEEAVASVWRAVLGRDDIGVDDNFFDAGGNSLLLVEAVKRLNAALALRLTSVDMFRHPTVRTMAASLAPRTTASPPAHPGAPRIDRSLLHRRRRG</sequence>
<dbReference type="InterPro" id="IPR025110">
    <property type="entry name" value="AMP-bd_C"/>
</dbReference>
<dbReference type="SMART" id="SM00823">
    <property type="entry name" value="PKS_PP"/>
    <property type="match status" value="1"/>
</dbReference>
<dbReference type="Gene3D" id="3.40.50.980">
    <property type="match status" value="2"/>
</dbReference>
<evidence type="ECO:0000256" key="1">
    <source>
        <dbReference type="ARBA" id="ARBA00022450"/>
    </source>
</evidence>
<dbReference type="FunFam" id="3.40.50.12780:FF:000012">
    <property type="entry name" value="Non-ribosomal peptide synthetase"/>
    <property type="match status" value="1"/>
</dbReference>
<dbReference type="Pfam" id="PF00501">
    <property type="entry name" value="AMP-binding"/>
    <property type="match status" value="1"/>
</dbReference>
<dbReference type="PROSITE" id="PS00455">
    <property type="entry name" value="AMP_BINDING"/>
    <property type="match status" value="1"/>
</dbReference>
<evidence type="ECO:0000313" key="5">
    <source>
        <dbReference type="EMBL" id="SHN18551.1"/>
    </source>
</evidence>
<dbReference type="SUPFAM" id="SSF53328">
    <property type="entry name" value="Formyltransferase"/>
    <property type="match status" value="1"/>
</dbReference>
<name>A0A1M7PMR6_9ACTN</name>
<reference evidence="5 6" key="1">
    <citation type="submission" date="2016-11" db="EMBL/GenBank/DDBJ databases">
        <authorList>
            <person name="Jaros S."/>
            <person name="Januszkiewicz K."/>
            <person name="Wedrychowicz H."/>
        </authorList>
    </citation>
    <scope>NUCLEOTIDE SEQUENCE [LARGE SCALE GENOMIC DNA]</scope>
    <source>
        <strain evidence="5 6">CGMCC 4.2025</strain>
    </source>
</reference>
<dbReference type="SUPFAM" id="SSF47336">
    <property type="entry name" value="ACP-like"/>
    <property type="match status" value="1"/>
</dbReference>
<dbReference type="Gene3D" id="1.10.1200.10">
    <property type="entry name" value="ACP-like"/>
    <property type="match status" value="1"/>
</dbReference>
<feature type="domain" description="Carrier" evidence="4">
    <location>
        <begin position="1197"/>
        <end position="1272"/>
    </location>
</feature>
<dbReference type="InterPro" id="IPR020459">
    <property type="entry name" value="AMP-binding"/>
</dbReference>
<dbReference type="InterPro" id="IPR010071">
    <property type="entry name" value="AA_adenyl_dom"/>
</dbReference>
<dbReference type="InterPro" id="IPR020845">
    <property type="entry name" value="AMP-binding_CS"/>
</dbReference>
<accession>A0A1M7PMR6</accession>
<dbReference type="FunFam" id="3.40.50.980:FF:000001">
    <property type="entry name" value="Non-ribosomal peptide synthetase"/>
    <property type="match status" value="1"/>
</dbReference>
<dbReference type="NCBIfam" id="TIGR01733">
    <property type="entry name" value="AA-adenyl-dom"/>
    <property type="match status" value="1"/>
</dbReference>
<dbReference type="InterPro" id="IPR009081">
    <property type="entry name" value="PP-bd_ACP"/>
</dbReference>
<dbReference type="CDD" id="cd12116">
    <property type="entry name" value="A_NRPS_Ta1_like"/>
    <property type="match status" value="1"/>
</dbReference>
<dbReference type="InterPro" id="IPR036736">
    <property type="entry name" value="ACP-like_sf"/>
</dbReference>
<dbReference type="InterPro" id="IPR011034">
    <property type="entry name" value="Formyl_transferase-like_C_sf"/>
</dbReference>
<keyword evidence="1" id="KW-0596">Phosphopantetheine</keyword>
<dbReference type="PANTHER" id="PTHR45527:SF1">
    <property type="entry name" value="FATTY ACID SYNTHASE"/>
    <property type="match status" value="1"/>
</dbReference>
<dbReference type="Pfam" id="PF13193">
    <property type="entry name" value="AMP-binding_C"/>
    <property type="match status" value="1"/>
</dbReference>
<dbReference type="InterPro" id="IPR000873">
    <property type="entry name" value="AMP-dep_synth/lig_dom"/>
</dbReference>
<dbReference type="Gene3D" id="2.30.38.10">
    <property type="entry name" value="Luciferase, Domain 3"/>
    <property type="match status" value="1"/>
</dbReference>
<dbReference type="STRING" id="310782.SAMN05216499_12471"/>